<dbReference type="EMBL" id="JABBFZ010000032">
    <property type="protein sequence ID" value="NML35184.1"/>
    <property type="molecule type" value="Genomic_DNA"/>
</dbReference>
<protein>
    <submittedName>
        <fullName evidence="2">Uncharacterized protein</fullName>
    </submittedName>
</protein>
<accession>A0A7Y0A2A0</accession>
<dbReference type="AlphaFoldDB" id="A0A7Y0A2A0"/>
<dbReference type="RefSeq" id="WP_169501367.1">
    <property type="nucleotide sequence ID" value="NZ_JABBFZ010000032.1"/>
</dbReference>
<name>A0A7Y0A2A0_9BURK</name>
<evidence type="ECO:0000313" key="2">
    <source>
        <dbReference type="EMBL" id="NML35184.1"/>
    </source>
</evidence>
<evidence type="ECO:0000313" key="3">
    <source>
        <dbReference type="Proteomes" id="UP000583127"/>
    </source>
</evidence>
<feature type="compositionally biased region" description="Polar residues" evidence="1">
    <location>
        <begin position="115"/>
        <end position="129"/>
    </location>
</feature>
<organism evidence="2 3">
    <name type="scientific">Paraburkholderia antibiotica</name>
    <dbReference type="NCBI Taxonomy" id="2728839"/>
    <lineage>
        <taxon>Bacteria</taxon>
        <taxon>Pseudomonadati</taxon>
        <taxon>Pseudomonadota</taxon>
        <taxon>Betaproteobacteria</taxon>
        <taxon>Burkholderiales</taxon>
        <taxon>Burkholderiaceae</taxon>
        <taxon>Paraburkholderia</taxon>
    </lineage>
</organism>
<reference evidence="2 3" key="1">
    <citation type="submission" date="2020-04" db="EMBL/GenBank/DDBJ databases">
        <title>Paraburkholderia sp. G-4-1-8 isolated from soil.</title>
        <authorList>
            <person name="Dahal R.H."/>
        </authorList>
    </citation>
    <scope>NUCLEOTIDE SEQUENCE [LARGE SCALE GENOMIC DNA]</scope>
    <source>
        <strain evidence="2 3">G-4-1-8</strain>
    </source>
</reference>
<comment type="caution">
    <text evidence="2">The sequence shown here is derived from an EMBL/GenBank/DDBJ whole genome shotgun (WGS) entry which is preliminary data.</text>
</comment>
<sequence length="163" mass="18218">MTRSVKNQPASRPPVDALQYEKLALSAFDLCDRQLAHLDTLITLASSICRNPAITRDERRRRQTLLELLVDTAEEYQLELECDRELFQVIALDAKGVPRSCITAKHATKLLAETSQKTQQTKEPTNRANVSRRKVRSKEAAVTAKSILVSTKNTKPQPVAAAH</sequence>
<evidence type="ECO:0000256" key="1">
    <source>
        <dbReference type="SAM" id="MobiDB-lite"/>
    </source>
</evidence>
<gene>
    <name evidence="2" type="ORF">HHL14_30720</name>
</gene>
<proteinExistence type="predicted"/>
<keyword evidence="3" id="KW-1185">Reference proteome</keyword>
<feature type="region of interest" description="Disordered" evidence="1">
    <location>
        <begin position="115"/>
        <end position="142"/>
    </location>
</feature>
<dbReference type="Proteomes" id="UP000583127">
    <property type="component" value="Unassembled WGS sequence"/>
</dbReference>